<dbReference type="GO" id="GO:0009425">
    <property type="term" value="C:bacterial-type flagellum basal body"/>
    <property type="evidence" value="ECO:0007669"/>
    <property type="project" value="UniProtKB-SubCell"/>
</dbReference>
<keyword evidence="6" id="KW-0282">Flagellum</keyword>
<dbReference type="HOGENOM" id="CLU_147249_3_0_9"/>
<dbReference type="Pfam" id="PF02049">
    <property type="entry name" value="FliE"/>
    <property type="match status" value="1"/>
</dbReference>
<dbReference type="GO" id="GO:0003774">
    <property type="term" value="F:cytoskeletal motor activity"/>
    <property type="evidence" value="ECO:0007669"/>
    <property type="project" value="InterPro"/>
</dbReference>
<protein>
    <recommendedName>
        <fullName evidence="4 5">Flagellar hook-basal body complex protein FliE</fullName>
    </recommendedName>
</protein>
<evidence type="ECO:0000256" key="4">
    <source>
        <dbReference type="HAMAP-Rule" id="MF_00724"/>
    </source>
</evidence>
<dbReference type="AlphaFoldDB" id="W0EAA4"/>
<evidence type="ECO:0000313" key="7">
    <source>
        <dbReference type="Proteomes" id="UP000010847"/>
    </source>
</evidence>
<dbReference type="HAMAP" id="MF_00724">
    <property type="entry name" value="FliE"/>
    <property type="match status" value="1"/>
</dbReference>
<keyword evidence="3 4" id="KW-0975">Bacterial flagellum</keyword>
<evidence type="ECO:0000256" key="5">
    <source>
        <dbReference type="NCBIfam" id="TIGR00205"/>
    </source>
</evidence>
<proteinExistence type="inferred from homology"/>
<organism evidence="6 7">
    <name type="scientific">Desulfitobacterium metallireducens DSM 15288</name>
    <dbReference type="NCBI Taxonomy" id="871968"/>
    <lineage>
        <taxon>Bacteria</taxon>
        <taxon>Bacillati</taxon>
        <taxon>Bacillota</taxon>
        <taxon>Clostridia</taxon>
        <taxon>Eubacteriales</taxon>
        <taxon>Desulfitobacteriaceae</taxon>
        <taxon>Desulfitobacterium</taxon>
    </lineage>
</organism>
<dbReference type="RefSeq" id="WP_006716719.1">
    <property type="nucleotide sequence ID" value="NZ_CP007032.1"/>
</dbReference>
<accession>W0EAA4</accession>
<dbReference type="PANTHER" id="PTHR34653:SF1">
    <property type="entry name" value="FLAGELLAR HOOK-BASAL BODY COMPLEX PROTEIN FLIE"/>
    <property type="match status" value="1"/>
</dbReference>
<dbReference type="GO" id="GO:0071973">
    <property type="term" value="P:bacterial-type flagellum-dependent cell motility"/>
    <property type="evidence" value="ECO:0007669"/>
    <property type="project" value="InterPro"/>
</dbReference>
<dbReference type="STRING" id="871968.DESME_12720"/>
<dbReference type="PANTHER" id="PTHR34653">
    <property type="match status" value="1"/>
</dbReference>
<dbReference type="KEGG" id="dmt:DESME_12720"/>
<evidence type="ECO:0000313" key="6">
    <source>
        <dbReference type="EMBL" id="AHF07790.1"/>
    </source>
</evidence>
<dbReference type="NCBIfam" id="TIGR00205">
    <property type="entry name" value="fliE"/>
    <property type="match status" value="1"/>
</dbReference>
<evidence type="ECO:0000256" key="1">
    <source>
        <dbReference type="ARBA" id="ARBA00004117"/>
    </source>
</evidence>
<comment type="subcellular location">
    <subcellularLocation>
        <location evidence="1 4">Bacterial flagellum basal body</location>
    </subcellularLocation>
</comment>
<comment type="similarity">
    <text evidence="2 4">Belongs to the FliE family.</text>
</comment>
<dbReference type="InterPro" id="IPR001624">
    <property type="entry name" value="FliE"/>
</dbReference>
<dbReference type="GO" id="GO:0005198">
    <property type="term" value="F:structural molecule activity"/>
    <property type="evidence" value="ECO:0007669"/>
    <property type="project" value="UniProtKB-UniRule"/>
</dbReference>
<reference evidence="6 7" key="1">
    <citation type="submission" date="2013-12" db="EMBL/GenBank/DDBJ databases">
        <authorList>
            <consortium name="DOE Joint Genome Institute"/>
            <person name="Smidt H."/>
            <person name="Huntemann M."/>
            <person name="Han J."/>
            <person name="Chen A."/>
            <person name="Kyrpides N."/>
            <person name="Mavromatis K."/>
            <person name="Markowitz V."/>
            <person name="Palaniappan K."/>
            <person name="Ivanova N."/>
            <person name="Schaumberg A."/>
            <person name="Pati A."/>
            <person name="Liolios K."/>
            <person name="Nordberg H.P."/>
            <person name="Cantor M.N."/>
            <person name="Hua S.X."/>
            <person name="Woyke T."/>
        </authorList>
    </citation>
    <scope>NUCLEOTIDE SEQUENCE [LARGE SCALE GENOMIC DNA]</scope>
    <source>
        <strain evidence="7">DSM 15288</strain>
    </source>
</reference>
<dbReference type="Proteomes" id="UP000010847">
    <property type="component" value="Chromosome"/>
</dbReference>
<dbReference type="PRINTS" id="PR01006">
    <property type="entry name" value="FLGHOOKFLIE"/>
</dbReference>
<evidence type="ECO:0000256" key="3">
    <source>
        <dbReference type="ARBA" id="ARBA00023143"/>
    </source>
</evidence>
<dbReference type="OrthoDB" id="9812413at2"/>
<evidence type="ECO:0000256" key="2">
    <source>
        <dbReference type="ARBA" id="ARBA00009272"/>
    </source>
</evidence>
<keyword evidence="6" id="KW-0966">Cell projection</keyword>
<dbReference type="eggNOG" id="COG1677">
    <property type="taxonomic scope" value="Bacteria"/>
</dbReference>
<dbReference type="EMBL" id="CP007032">
    <property type="protein sequence ID" value="AHF07790.1"/>
    <property type="molecule type" value="Genomic_DNA"/>
</dbReference>
<keyword evidence="6" id="KW-0969">Cilium</keyword>
<name>W0EAA4_9FIRM</name>
<gene>
    <name evidence="4" type="primary">fliE</name>
    <name evidence="6" type="ORF">DESME_12720</name>
</gene>
<sequence>MAIAPIPPMNLLNPVNAVQNSQVNPVSSAGNGTAKAGSDFGQFLTDALNQVDALQKNAGAASLGLATGQIQDVHTVMIAEQKASLALNMTVQVRNKVIESYQEIMRMQI</sequence>
<keyword evidence="7" id="KW-1185">Reference proteome</keyword>